<dbReference type="Pfam" id="PF00400">
    <property type="entry name" value="WD40"/>
    <property type="match status" value="6"/>
</dbReference>
<reference evidence="4" key="1">
    <citation type="submission" date="2021-04" db="EMBL/GenBank/DDBJ databases">
        <authorList>
            <person name="Tunstrom K."/>
        </authorList>
    </citation>
    <scope>NUCLEOTIDE SEQUENCE</scope>
</reference>
<keyword evidence="1 3" id="KW-0853">WD repeat</keyword>
<feature type="repeat" description="WD" evidence="3">
    <location>
        <begin position="90"/>
        <end position="133"/>
    </location>
</feature>
<sequence length="366" mass="40171">MKLLKFHLRYHPPGIILEYTKKGNVKSKDIDLLELNCNSDVKQIADNLQQKEALITDEVREQLEQCLVTLKKRIEHEGPTGKRFYIYKTLVTHLLPLTNVAFDKAGSNNLVVTGSFDKSARIWRVETGECIYTLWGHSAEIVSVQFAPRGGHVATASMDHTAKLYDALTGTEVHTYTGHTAEVIALQFDPTEGQHLISGSFDGTIFLSGHTAEISNAQYNWDSSLVGSASLDGSAKLWDTRERTCIATVTAATAEVLDVCFDWAGRRLATAGSDGTARVYEARVDCRELATMQGHREEVSKVCFSPAGGCLLTASADKTARIWNASTGNCIQVLSGHQGEIFSCAFSYAGDTIVTASKDNTCRIWR</sequence>
<dbReference type="AlphaFoldDB" id="A0A8S3WAY2"/>
<dbReference type="OrthoDB" id="6881961at2759"/>
<keyword evidence="2" id="KW-0677">Repeat</keyword>
<dbReference type="InterPro" id="IPR019775">
    <property type="entry name" value="WD40_repeat_CS"/>
</dbReference>
<proteinExistence type="predicted"/>
<dbReference type="CDD" id="cd00200">
    <property type="entry name" value="WD40"/>
    <property type="match status" value="1"/>
</dbReference>
<evidence type="ECO:0000256" key="2">
    <source>
        <dbReference type="ARBA" id="ARBA00022737"/>
    </source>
</evidence>
<dbReference type="PROSITE" id="PS00678">
    <property type="entry name" value="WD_REPEATS_1"/>
    <property type="match status" value="2"/>
</dbReference>
<feature type="repeat" description="WD" evidence="3">
    <location>
        <begin position="207"/>
        <end position="248"/>
    </location>
</feature>
<organism evidence="4 5">
    <name type="scientific">Parnassius apollo</name>
    <name type="common">Apollo butterfly</name>
    <name type="synonym">Papilio apollo</name>
    <dbReference type="NCBI Taxonomy" id="110799"/>
    <lineage>
        <taxon>Eukaryota</taxon>
        <taxon>Metazoa</taxon>
        <taxon>Ecdysozoa</taxon>
        <taxon>Arthropoda</taxon>
        <taxon>Hexapoda</taxon>
        <taxon>Insecta</taxon>
        <taxon>Pterygota</taxon>
        <taxon>Neoptera</taxon>
        <taxon>Endopterygota</taxon>
        <taxon>Lepidoptera</taxon>
        <taxon>Glossata</taxon>
        <taxon>Ditrysia</taxon>
        <taxon>Papilionoidea</taxon>
        <taxon>Papilionidae</taxon>
        <taxon>Parnassiinae</taxon>
        <taxon>Parnassini</taxon>
        <taxon>Parnassius</taxon>
        <taxon>Parnassius</taxon>
    </lineage>
</organism>
<comment type="caution">
    <text evidence="4">The sequence shown here is derived from an EMBL/GenBank/DDBJ whole genome shotgun (WGS) entry which is preliminary data.</text>
</comment>
<feature type="repeat" description="WD" evidence="3">
    <location>
        <begin position="292"/>
        <end position="333"/>
    </location>
</feature>
<feature type="repeat" description="WD" evidence="3">
    <location>
        <begin position="334"/>
        <end position="366"/>
    </location>
</feature>
<evidence type="ECO:0000256" key="3">
    <source>
        <dbReference type="PROSITE-ProRule" id="PRU00221"/>
    </source>
</evidence>
<dbReference type="PROSITE" id="PS50294">
    <property type="entry name" value="WD_REPEATS_REGION"/>
    <property type="match status" value="4"/>
</dbReference>
<dbReference type="PANTHER" id="PTHR19848:SF8">
    <property type="entry name" value="F-BOX AND WD REPEAT DOMAIN CONTAINING 7"/>
    <property type="match status" value="1"/>
</dbReference>
<accession>A0A8S3WAY2</accession>
<gene>
    <name evidence="4" type="ORF">PAPOLLO_LOCUS4255</name>
</gene>
<dbReference type="Proteomes" id="UP000691718">
    <property type="component" value="Unassembled WGS sequence"/>
</dbReference>
<evidence type="ECO:0000313" key="5">
    <source>
        <dbReference type="Proteomes" id="UP000691718"/>
    </source>
</evidence>
<dbReference type="PROSITE" id="PS50082">
    <property type="entry name" value="WD_REPEATS_2"/>
    <property type="match status" value="6"/>
</dbReference>
<evidence type="ECO:0000313" key="4">
    <source>
        <dbReference type="EMBL" id="CAG4950632.1"/>
    </source>
</evidence>
<dbReference type="PANTHER" id="PTHR19848">
    <property type="entry name" value="WD40 REPEAT PROTEIN"/>
    <property type="match status" value="1"/>
</dbReference>
<keyword evidence="5" id="KW-1185">Reference proteome</keyword>
<dbReference type="EMBL" id="CAJQZP010000233">
    <property type="protein sequence ID" value="CAG4950632.1"/>
    <property type="molecule type" value="Genomic_DNA"/>
</dbReference>
<evidence type="ECO:0000256" key="1">
    <source>
        <dbReference type="ARBA" id="ARBA00022574"/>
    </source>
</evidence>
<dbReference type="SMART" id="SM00320">
    <property type="entry name" value="WD40"/>
    <property type="match status" value="7"/>
</dbReference>
<dbReference type="InterPro" id="IPR001680">
    <property type="entry name" value="WD40_rpt"/>
</dbReference>
<feature type="repeat" description="WD" evidence="3">
    <location>
        <begin position="176"/>
        <end position="207"/>
    </location>
</feature>
<name>A0A8S3WAY2_PARAO</name>
<protein>
    <submittedName>
        <fullName evidence="4">(apollo) hypothetical protein</fullName>
    </submittedName>
</protein>
<feature type="repeat" description="WD" evidence="3">
    <location>
        <begin position="134"/>
        <end position="175"/>
    </location>
</feature>